<name>A0AAE3CJS8_9PROT</name>
<dbReference type="SUPFAM" id="SSF53167">
    <property type="entry name" value="Purine and uridine phosphorylases"/>
    <property type="match status" value="1"/>
</dbReference>
<dbReference type="Pfam" id="PF06516">
    <property type="entry name" value="NUP"/>
    <property type="match status" value="1"/>
</dbReference>
<keyword evidence="1" id="KW-0732">Signal</keyword>
<feature type="signal peptide" evidence="1">
    <location>
        <begin position="1"/>
        <end position="24"/>
    </location>
</feature>
<comment type="caution">
    <text evidence="2">The sequence shown here is derived from an EMBL/GenBank/DDBJ whole genome shotgun (WGS) entry which is preliminary data.</text>
</comment>
<accession>A0AAE3CJS8</accession>
<protein>
    <submittedName>
        <fullName evidence="2">Purine nucleoside permease</fullName>
    </submittedName>
</protein>
<dbReference type="GO" id="GO:0009116">
    <property type="term" value="P:nucleoside metabolic process"/>
    <property type="evidence" value="ECO:0007669"/>
    <property type="project" value="InterPro"/>
</dbReference>
<organism evidence="2 3">
    <name type="scientific">Igneacidithiobacillus copahuensis</name>
    <dbReference type="NCBI Taxonomy" id="2724909"/>
    <lineage>
        <taxon>Bacteria</taxon>
        <taxon>Pseudomonadati</taxon>
        <taxon>Pseudomonadota</taxon>
        <taxon>Acidithiobacillia</taxon>
        <taxon>Acidithiobacillales</taxon>
        <taxon>Acidithiobacillaceae</taxon>
        <taxon>Igneacidithiobacillus</taxon>
    </lineage>
</organism>
<dbReference type="InterPro" id="IPR035994">
    <property type="entry name" value="Nucleoside_phosphorylase_sf"/>
</dbReference>
<reference evidence="2" key="1">
    <citation type="journal article" date="2021" name="ISME J.">
        <title>Genomic evolution of the class Acidithiobacillia: deep-branching Proteobacteria living in extreme acidic conditions.</title>
        <authorList>
            <person name="Moya-Beltran A."/>
            <person name="Beard S."/>
            <person name="Rojas-Villalobos C."/>
            <person name="Issotta F."/>
            <person name="Gallardo Y."/>
            <person name="Ulloa R."/>
            <person name="Giaveno A."/>
            <person name="Degli Esposti M."/>
            <person name="Johnson D.B."/>
            <person name="Quatrini R."/>
        </authorList>
    </citation>
    <scope>NUCLEOTIDE SEQUENCE</scope>
    <source>
        <strain evidence="2">VAN18-1</strain>
    </source>
</reference>
<keyword evidence="3" id="KW-1185">Reference proteome</keyword>
<evidence type="ECO:0000313" key="3">
    <source>
        <dbReference type="Proteomes" id="UP001197378"/>
    </source>
</evidence>
<evidence type="ECO:0000256" key="1">
    <source>
        <dbReference type="SAM" id="SignalP"/>
    </source>
</evidence>
<dbReference type="AlphaFoldDB" id="A0AAE3CJS8"/>
<feature type="chain" id="PRO_5042255980" evidence="1">
    <location>
        <begin position="25"/>
        <end position="331"/>
    </location>
</feature>
<dbReference type="PANTHER" id="PTHR38643:SF1">
    <property type="entry name" value="PURINE NUCLEOSIDE PERMEASE C285.05-RELATED"/>
    <property type="match status" value="1"/>
</dbReference>
<dbReference type="RefSeq" id="WP_215870743.1">
    <property type="nucleotide sequence ID" value="NZ_JAAXYO010000107.1"/>
</dbReference>
<dbReference type="EMBL" id="JAAXYO010000107">
    <property type="protein sequence ID" value="MBU2788122.1"/>
    <property type="molecule type" value="Genomic_DNA"/>
</dbReference>
<proteinExistence type="predicted"/>
<sequence>MQIKGVVVGFCALASVMLSAPVSASVDSRYTPKVIVLTAFPPEWHAWSTEKSYQVKKMMITGLIRPLICDTHRVCVTETGEGEINAAVSVASIIKDTQLDLRKTIFVRSGIAGGVDQADSPLGSVYINDWVISWAFGHHYLSDKKALAWAPPGCNDYAKDFEHPTDCANYAQNGMENLAYRINPRLLSLAEKAAQTVKLENDSAAISLDDKFHLQKQPRVLVGATITGDDFWIGKQDQEIAQKIVKLYTQGTGHYTNTAMEDLGDIAALSRFGLANHYLSIRGISDIDVPPPGETEESIWAKGDLYAGELAEKNAVLVTKAVIQEILATKD</sequence>
<dbReference type="InterPro" id="IPR009486">
    <property type="entry name" value="Pur_nuclsid_perm"/>
</dbReference>
<dbReference type="Gene3D" id="3.40.50.1580">
    <property type="entry name" value="Nucleoside phosphorylase domain"/>
    <property type="match status" value="1"/>
</dbReference>
<dbReference type="GO" id="GO:0003824">
    <property type="term" value="F:catalytic activity"/>
    <property type="evidence" value="ECO:0007669"/>
    <property type="project" value="InterPro"/>
</dbReference>
<gene>
    <name evidence="2" type="ORF">HFQ13_07880</name>
</gene>
<dbReference type="GO" id="GO:0055085">
    <property type="term" value="P:transmembrane transport"/>
    <property type="evidence" value="ECO:0007669"/>
    <property type="project" value="InterPro"/>
</dbReference>
<evidence type="ECO:0000313" key="2">
    <source>
        <dbReference type="EMBL" id="MBU2788122.1"/>
    </source>
</evidence>
<dbReference type="Proteomes" id="UP001197378">
    <property type="component" value="Unassembled WGS sequence"/>
</dbReference>
<dbReference type="PANTHER" id="PTHR38643">
    <property type="entry name" value="PURINE NUCLEOSIDE PERMEASE C285.05-RELATED"/>
    <property type="match status" value="1"/>
</dbReference>